<accession>A0A8X6HT56</accession>
<feature type="non-terminal residue" evidence="1">
    <location>
        <position position="53"/>
    </location>
</feature>
<dbReference type="AlphaFoldDB" id="A0A8X6HT56"/>
<evidence type="ECO:0000313" key="2">
    <source>
        <dbReference type="Proteomes" id="UP000887116"/>
    </source>
</evidence>
<gene>
    <name evidence="1" type="ORF">TNCT_422811</name>
</gene>
<proteinExistence type="predicted"/>
<dbReference type="EMBL" id="BMAO01024008">
    <property type="protein sequence ID" value="GFQ92394.1"/>
    <property type="molecule type" value="Genomic_DNA"/>
</dbReference>
<evidence type="ECO:0000313" key="1">
    <source>
        <dbReference type="EMBL" id="GFQ92394.1"/>
    </source>
</evidence>
<sequence>MQTVIHLEPKTVEDLVLEIEHQEIEERVNSAPKQIQVNKKSDITDIERECHTY</sequence>
<keyword evidence="2" id="KW-1185">Reference proteome</keyword>
<name>A0A8X6HT56_TRICU</name>
<dbReference type="OrthoDB" id="6499288at2759"/>
<reference evidence="1" key="1">
    <citation type="submission" date="2020-07" db="EMBL/GenBank/DDBJ databases">
        <title>Multicomponent nature underlies the extraordinary mechanical properties of spider dragline silk.</title>
        <authorList>
            <person name="Kono N."/>
            <person name="Nakamura H."/>
            <person name="Mori M."/>
            <person name="Yoshida Y."/>
            <person name="Ohtoshi R."/>
            <person name="Malay A.D."/>
            <person name="Moran D.A.P."/>
            <person name="Tomita M."/>
            <person name="Numata K."/>
            <person name="Arakawa K."/>
        </authorList>
    </citation>
    <scope>NUCLEOTIDE SEQUENCE</scope>
</reference>
<organism evidence="1 2">
    <name type="scientific">Trichonephila clavata</name>
    <name type="common">Joro spider</name>
    <name type="synonym">Nephila clavata</name>
    <dbReference type="NCBI Taxonomy" id="2740835"/>
    <lineage>
        <taxon>Eukaryota</taxon>
        <taxon>Metazoa</taxon>
        <taxon>Ecdysozoa</taxon>
        <taxon>Arthropoda</taxon>
        <taxon>Chelicerata</taxon>
        <taxon>Arachnida</taxon>
        <taxon>Araneae</taxon>
        <taxon>Araneomorphae</taxon>
        <taxon>Entelegynae</taxon>
        <taxon>Araneoidea</taxon>
        <taxon>Nephilidae</taxon>
        <taxon>Trichonephila</taxon>
    </lineage>
</organism>
<comment type="caution">
    <text evidence="1">The sequence shown here is derived from an EMBL/GenBank/DDBJ whole genome shotgun (WGS) entry which is preliminary data.</text>
</comment>
<dbReference type="Proteomes" id="UP000887116">
    <property type="component" value="Unassembled WGS sequence"/>
</dbReference>
<protein>
    <submittedName>
        <fullName evidence="1">Uncharacterized protein</fullName>
    </submittedName>
</protein>